<sequence length="109" mass="11541">MERASSSKPDPPKIQACRRILLKKIKKKTKYANPPAGDVHVNPAAARDVTAPPTAASSSATTASPASPNWADSEMAEVDANEGYTVVKSKKRRLSSTPEHAANQGKQAC</sequence>
<evidence type="ECO:0000256" key="1">
    <source>
        <dbReference type="SAM" id="MobiDB-lite"/>
    </source>
</evidence>
<dbReference type="EMBL" id="CP092867">
    <property type="protein sequence ID" value="UYV67294.1"/>
    <property type="molecule type" value="Genomic_DNA"/>
</dbReference>
<proteinExistence type="predicted"/>
<gene>
    <name evidence="2" type="ORF">LAZ67_5000139</name>
</gene>
<accession>A0ABY6KEV2</accession>
<reference evidence="2 3" key="1">
    <citation type="submission" date="2022-01" db="EMBL/GenBank/DDBJ databases">
        <title>A chromosomal length assembly of Cordylochernes scorpioides.</title>
        <authorList>
            <person name="Zeh D."/>
            <person name="Zeh J."/>
        </authorList>
    </citation>
    <scope>NUCLEOTIDE SEQUENCE [LARGE SCALE GENOMIC DNA]</scope>
    <source>
        <strain evidence="2">IN4F17</strain>
        <tissue evidence="2">Whole Body</tissue>
    </source>
</reference>
<evidence type="ECO:0000313" key="3">
    <source>
        <dbReference type="Proteomes" id="UP001235939"/>
    </source>
</evidence>
<feature type="compositionally biased region" description="Low complexity" evidence="1">
    <location>
        <begin position="50"/>
        <end position="68"/>
    </location>
</feature>
<name>A0ABY6KEV2_9ARAC</name>
<keyword evidence="3" id="KW-1185">Reference proteome</keyword>
<evidence type="ECO:0000313" key="2">
    <source>
        <dbReference type="EMBL" id="UYV67294.1"/>
    </source>
</evidence>
<organism evidence="2 3">
    <name type="scientific">Cordylochernes scorpioides</name>
    <dbReference type="NCBI Taxonomy" id="51811"/>
    <lineage>
        <taxon>Eukaryota</taxon>
        <taxon>Metazoa</taxon>
        <taxon>Ecdysozoa</taxon>
        <taxon>Arthropoda</taxon>
        <taxon>Chelicerata</taxon>
        <taxon>Arachnida</taxon>
        <taxon>Pseudoscorpiones</taxon>
        <taxon>Cheliferoidea</taxon>
        <taxon>Chernetidae</taxon>
        <taxon>Cordylochernes</taxon>
    </lineage>
</organism>
<dbReference type="Proteomes" id="UP001235939">
    <property type="component" value="Chromosome 05"/>
</dbReference>
<protein>
    <submittedName>
        <fullName evidence="2">Uncharacterized protein</fullName>
    </submittedName>
</protein>
<feature type="region of interest" description="Disordered" evidence="1">
    <location>
        <begin position="28"/>
        <end position="109"/>
    </location>
</feature>